<dbReference type="Proteomes" id="UP000886741">
    <property type="component" value="Unassembled WGS sequence"/>
</dbReference>
<organism evidence="6 7">
    <name type="scientific">Candidatus Avoscillospira avistercoris</name>
    <dbReference type="NCBI Taxonomy" id="2840707"/>
    <lineage>
        <taxon>Bacteria</taxon>
        <taxon>Bacillati</taxon>
        <taxon>Bacillota</taxon>
        <taxon>Clostridia</taxon>
        <taxon>Eubacteriales</taxon>
        <taxon>Oscillospiraceae</taxon>
        <taxon>Oscillospiraceae incertae sedis</taxon>
        <taxon>Candidatus Avoscillospira</taxon>
    </lineage>
</organism>
<dbReference type="InterPro" id="IPR036890">
    <property type="entry name" value="HATPase_C_sf"/>
</dbReference>
<keyword evidence="4" id="KW-0472">Membrane</keyword>
<evidence type="ECO:0000256" key="1">
    <source>
        <dbReference type="ARBA" id="ARBA00022553"/>
    </source>
</evidence>
<reference evidence="6" key="2">
    <citation type="journal article" date="2021" name="PeerJ">
        <title>Extensive microbial diversity within the chicken gut microbiome revealed by metagenomics and culture.</title>
        <authorList>
            <person name="Gilroy R."/>
            <person name="Ravi A."/>
            <person name="Getino M."/>
            <person name="Pursley I."/>
            <person name="Horton D.L."/>
            <person name="Alikhan N.F."/>
            <person name="Baker D."/>
            <person name="Gharbi K."/>
            <person name="Hall N."/>
            <person name="Watson M."/>
            <person name="Adriaenssens E.M."/>
            <person name="Foster-Nyarko E."/>
            <person name="Jarju S."/>
            <person name="Secka A."/>
            <person name="Antonio M."/>
            <person name="Oren A."/>
            <person name="Chaudhuri R.R."/>
            <person name="La Ragione R."/>
            <person name="Hildebrand F."/>
            <person name="Pallen M.J."/>
        </authorList>
    </citation>
    <scope>NUCLEOTIDE SEQUENCE</scope>
    <source>
        <strain evidence="6">ChiBcec16-1751</strain>
    </source>
</reference>
<dbReference type="InterPro" id="IPR016120">
    <property type="entry name" value="Sig_transdc_His_kin_SpoOB"/>
</dbReference>
<dbReference type="SUPFAM" id="SSF55890">
    <property type="entry name" value="Sporulation response regulatory protein Spo0B"/>
    <property type="match status" value="1"/>
</dbReference>
<keyword evidence="1" id="KW-0597">Phosphoprotein</keyword>
<evidence type="ECO:0000259" key="5">
    <source>
        <dbReference type="Pfam" id="PF14501"/>
    </source>
</evidence>
<dbReference type="Gene3D" id="3.30.565.10">
    <property type="entry name" value="Histidine kinase-like ATPase, C-terminal domain"/>
    <property type="match status" value="1"/>
</dbReference>
<evidence type="ECO:0000256" key="4">
    <source>
        <dbReference type="SAM" id="Phobius"/>
    </source>
</evidence>
<comment type="caution">
    <text evidence="6">The sequence shown here is derived from an EMBL/GenBank/DDBJ whole genome shotgun (WGS) entry which is preliminary data.</text>
</comment>
<feature type="transmembrane region" description="Helical" evidence="4">
    <location>
        <begin position="187"/>
        <end position="208"/>
    </location>
</feature>
<feature type="domain" description="Sensor histidine kinase NatK-like C-terminal" evidence="5">
    <location>
        <begin position="330"/>
        <end position="424"/>
    </location>
</feature>
<keyword evidence="2" id="KW-0808">Transferase</keyword>
<sequence>MTDITFLIFRSFFITTMTVGMMASLTDFRFGCKKLLGILAVYSIWAIGSSAALLWLGGELLLLRLFFFTISIPAILLTYWTANDTPAQAVFNYITQILLSLLMASMVRLVTDTFHLPNFMNILFMGVFYFTIIYLEWRFLRRPFRMLVKVIPSRWGILTLIPCVFAAYLIFLATWPSNYLYNTAQRIYLYAAIVPLVIVYIVVFKSLIAQYHMQMERQSATLLTVQISALKEKLQKVKEVEDRIRIQRHDLRHQLQTVTELVARGDWEAALDFLDAAQQRLDDHKAVRWCRPPVLDAVFASYFDQAQRQGIRVDAKIALPDTLPVDEGELAIVLANALENAIHANLELPQCRRELRCKLLGSPGILLELSNPCTGDITFDTDGLPMARRDGHGLGCQSISAFCRKHGAVCQFALTDGWFRLRLIL</sequence>
<keyword evidence="4" id="KW-0812">Transmembrane</keyword>
<name>A0A9D1JSX4_9FIRM</name>
<feature type="transmembrane region" description="Helical" evidence="4">
    <location>
        <begin position="6"/>
        <end position="23"/>
    </location>
</feature>
<evidence type="ECO:0000256" key="3">
    <source>
        <dbReference type="ARBA" id="ARBA00022777"/>
    </source>
</evidence>
<protein>
    <submittedName>
        <fullName evidence="6">GHKL domain-containing protein</fullName>
    </submittedName>
</protein>
<dbReference type="Pfam" id="PF14501">
    <property type="entry name" value="HATPase_c_5"/>
    <property type="match status" value="1"/>
</dbReference>
<dbReference type="SUPFAM" id="SSF55874">
    <property type="entry name" value="ATPase domain of HSP90 chaperone/DNA topoisomerase II/histidine kinase"/>
    <property type="match status" value="1"/>
</dbReference>
<evidence type="ECO:0000256" key="2">
    <source>
        <dbReference type="ARBA" id="ARBA00022679"/>
    </source>
</evidence>
<feature type="transmembrane region" description="Helical" evidence="4">
    <location>
        <begin position="116"/>
        <end position="135"/>
    </location>
</feature>
<feature type="transmembrane region" description="Helical" evidence="4">
    <location>
        <begin position="62"/>
        <end position="82"/>
    </location>
</feature>
<gene>
    <name evidence="6" type="ORF">IAA83_03850</name>
</gene>
<accession>A0A9D1JSX4</accession>
<dbReference type="GO" id="GO:0000155">
    <property type="term" value="F:phosphorelay sensor kinase activity"/>
    <property type="evidence" value="ECO:0007669"/>
    <property type="project" value="InterPro"/>
</dbReference>
<dbReference type="AlphaFoldDB" id="A0A9D1JSX4"/>
<feature type="transmembrane region" description="Helical" evidence="4">
    <location>
        <begin position="155"/>
        <end position="175"/>
    </location>
</feature>
<proteinExistence type="predicted"/>
<evidence type="ECO:0000313" key="7">
    <source>
        <dbReference type="Proteomes" id="UP000886741"/>
    </source>
</evidence>
<keyword evidence="3" id="KW-0418">Kinase</keyword>
<reference evidence="6" key="1">
    <citation type="submission" date="2020-10" db="EMBL/GenBank/DDBJ databases">
        <authorList>
            <person name="Gilroy R."/>
        </authorList>
    </citation>
    <scope>NUCLEOTIDE SEQUENCE</scope>
    <source>
        <strain evidence="6">ChiBcec16-1751</strain>
    </source>
</reference>
<keyword evidence="4" id="KW-1133">Transmembrane helix</keyword>
<evidence type="ECO:0000313" key="6">
    <source>
        <dbReference type="EMBL" id="HIS64492.1"/>
    </source>
</evidence>
<feature type="transmembrane region" description="Helical" evidence="4">
    <location>
        <begin position="35"/>
        <end position="56"/>
    </location>
</feature>
<dbReference type="InterPro" id="IPR032834">
    <property type="entry name" value="NatK-like_C"/>
</dbReference>
<dbReference type="EMBL" id="DVJJ01000060">
    <property type="protein sequence ID" value="HIS64492.1"/>
    <property type="molecule type" value="Genomic_DNA"/>
</dbReference>